<keyword evidence="1" id="KW-1133">Transmembrane helix</keyword>
<evidence type="ECO:0000256" key="1">
    <source>
        <dbReference type="SAM" id="Phobius"/>
    </source>
</evidence>
<dbReference type="Pfam" id="PF10756">
    <property type="entry name" value="bPH_6"/>
    <property type="match status" value="1"/>
</dbReference>
<keyword evidence="1" id="KW-0812">Transmembrane</keyword>
<dbReference type="RefSeq" id="WP_380125230.1">
    <property type="nucleotide sequence ID" value="NZ_JBHSIU010000066.1"/>
</dbReference>
<gene>
    <name evidence="3" type="ORF">ACFPIJ_44685</name>
</gene>
<keyword evidence="1" id="KW-0472">Membrane</keyword>
<comment type="caution">
    <text evidence="3">The sequence shown here is derived from an EMBL/GenBank/DDBJ whole genome shotgun (WGS) entry which is preliminary data.</text>
</comment>
<feature type="transmembrane region" description="Helical" evidence="1">
    <location>
        <begin position="125"/>
        <end position="146"/>
    </location>
</feature>
<dbReference type="InterPro" id="IPR019692">
    <property type="entry name" value="CFP-6_PH"/>
</dbReference>
<evidence type="ECO:0000313" key="3">
    <source>
        <dbReference type="EMBL" id="MFC5004913.1"/>
    </source>
</evidence>
<evidence type="ECO:0000313" key="4">
    <source>
        <dbReference type="Proteomes" id="UP001595912"/>
    </source>
</evidence>
<keyword evidence="4" id="KW-1185">Reference proteome</keyword>
<feature type="transmembrane region" description="Helical" evidence="1">
    <location>
        <begin position="39"/>
        <end position="62"/>
    </location>
</feature>
<accession>A0ABV9WBP6</accession>
<proteinExistence type="predicted"/>
<feature type="transmembrane region" description="Helical" evidence="1">
    <location>
        <begin position="83"/>
        <end position="105"/>
    </location>
</feature>
<evidence type="ECO:0000259" key="2">
    <source>
        <dbReference type="Pfam" id="PF10756"/>
    </source>
</evidence>
<reference evidence="4" key="1">
    <citation type="journal article" date="2019" name="Int. J. Syst. Evol. Microbiol.">
        <title>The Global Catalogue of Microorganisms (GCM) 10K type strain sequencing project: providing services to taxonomists for standard genome sequencing and annotation.</title>
        <authorList>
            <consortium name="The Broad Institute Genomics Platform"/>
            <consortium name="The Broad Institute Genome Sequencing Center for Infectious Disease"/>
            <person name="Wu L."/>
            <person name="Ma J."/>
        </authorList>
    </citation>
    <scope>NUCLEOTIDE SEQUENCE [LARGE SCALE GENOMIC DNA]</scope>
    <source>
        <strain evidence="4">CGMCC 4.7152</strain>
    </source>
</reference>
<name>A0ABV9WBP6_9ACTN</name>
<dbReference type="EMBL" id="JBHSIU010000066">
    <property type="protein sequence ID" value="MFC5004913.1"/>
    <property type="molecule type" value="Genomic_DNA"/>
</dbReference>
<dbReference type="Proteomes" id="UP001595912">
    <property type="component" value="Unassembled WGS sequence"/>
</dbReference>
<protein>
    <submittedName>
        <fullName evidence="3">PH domain-containing protein</fullName>
    </submittedName>
</protein>
<sequence length="258" mass="27984">MTFAWRVAATAAAVATLVALVVDKFVIVPLTWHIEPDALRLGVVFPVVMLAGAGPTLALLWLGRRLLKSPATFQRSADGAAFVVPDGPVWPGNLACTLMLVAGMAVPYERAPNSERIQLPTDPGFGIPLLAIGAVLATVALAIIWLPAPSVRLTPTGITVRGAFRSRDLRWEDLVPGGPHPPGQWTMRLLYRTDGRQKRFSLRTYRMRVDGTFLATVVRHYAEQPEHRAAIGTQAELERLESAYASWKAAPALLPKAA</sequence>
<feature type="domain" description="Low molecular weight protein antigen 6 PH" evidence="2">
    <location>
        <begin position="149"/>
        <end position="175"/>
    </location>
</feature>
<organism evidence="3 4">
    <name type="scientific">Dactylosporangium cerinum</name>
    <dbReference type="NCBI Taxonomy" id="1434730"/>
    <lineage>
        <taxon>Bacteria</taxon>
        <taxon>Bacillati</taxon>
        <taxon>Actinomycetota</taxon>
        <taxon>Actinomycetes</taxon>
        <taxon>Micromonosporales</taxon>
        <taxon>Micromonosporaceae</taxon>
        <taxon>Dactylosporangium</taxon>
    </lineage>
</organism>